<feature type="domain" description="Methyltransferase" evidence="1">
    <location>
        <begin position="47"/>
        <end position="144"/>
    </location>
</feature>
<reference evidence="2 3" key="1">
    <citation type="submission" date="2018-09" db="EMBL/GenBank/DDBJ databases">
        <title>Paenibacillus aracenensis nov. sp. isolated from a cave in southern Spain.</title>
        <authorList>
            <person name="Jurado V."/>
            <person name="Gutierrez-Patricio S."/>
            <person name="Gonzalez-Pimentel J.L."/>
            <person name="Miller A.Z."/>
            <person name="Laiz L."/>
            <person name="Saiz-Jimenez C."/>
        </authorList>
    </citation>
    <scope>NUCLEOTIDE SEQUENCE [LARGE SCALE GENOMIC DNA]</scope>
    <source>
        <strain evidence="2 3">JCM 19203</strain>
    </source>
</reference>
<protein>
    <submittedName>
        <fullName evidence="2">Methyltransferase domain-containing protein</fullName>
    </submittedName>
</protein>
<organism evidence="2 3">
    <name type="scientific">Paenibacillus pinisoli</name>
    <dbReference type="NCBI Taxonomy" id="1276110"/>
    <lineage>
        <taxon>Bacteria</taxon>
        <taxon>Bacillati</taxon>
        <taxon>Bacillota</taxon>
        <taxon>Bacilli</taxon>
        <taxon>Bacillales</taxon>
        <taxon>Paenibacillaceae</taxon>
        <taxon>Paenibacillus</taxon>
    </lineage>
</organism>
<accession>A0A3A6PUW2</accession>
<dbReference type="EMBL" id="QXQB01000001">
    <property type="protein sequence ID" value="RJX40571.1"/>
    <property type="molecule type" value="Genomic_DNA"/>
</dbReference>
<keyword evidence="2" id="KW-0808">Transferase</keyword>
<dbReference type="Pfam" id="PF13649">
    <property type="entry name" value="Methyltransf_25"/>
    <property type="match status" value="1"/>
</dbReference>
<name>A0A3A6PUW2_9BACL</name>
<dbReference type="AlphaFoldDB" id="A0A3A6PUW2"/>
<dbReference type="Gene3D" id="3.40.50.150">
    <property type="entry name" value="Vaccinia Virus protein VP39"/>
    <property type="match status" value="1"/>
</dbReference>
<keyword evidence="3" id="KW-1185">Reference proteome</keyword>
<dbReference type="GO" id="GO:0008168">
    <property type="term" value="F:methyltransferase activity"/>
    <property type="evidence" value="ECO:0007669"/>
    <property type="project" value="UniProtKB-KW"/>
</dbReference>
<evidence type="ECO:0000313" key="3">
    <source>
        <dbReference type="Proteomes" id="UP000267798"/>
    </source>
</evidence>
<evidence type="ECO:0000313" key="2">
    <source>
        <dbReference type="EMBL" id="RJX40571.1"/>
    </source>
</evidence>
<evidence type="ECO:0000259" key="1">
    <source>
        <dbReference type="Pfam" id="PF13649"/>
    </source>
</evidence>
<sequence>MNFIQEKLLFLYKFVRSPKQIGSVTPSSAFLALRMLGQVPWMHVDSIAELGAGTGAITKHIGKVARNKTRVVLLEKDPFLLNELQKKYPEYSSYQDALLLREVLDTEGIPHLDCIISGLPFFNFSPLMRDRLLDQIVRSLKPGGLFIAFQYSQQMKPHLARLFHIREVHFVPLNLPPAFVYVCEKKDS</sequence>
<dbReference type="RefSeq" id="WP_120106236.1">
    <property type="nucleotide sequence ID" value="NZ_QXQB01000001.1"/>
</dbReference>
<dbReference type="SUPFAM" id="SSF53335">
    <property type="entry name" value="S-adenosyl-L-methionine-dependent methyltransferases"/>
    <property type="match status" value="1"/>
</dbReference>
<dbReference type="GO" id="GO:0032259">
    <property type="term" value="P:methylation"/>
    <property type="evidence" value="ECO:0007669"/>
    <property type="project" value="UniProtKB-KW"/>
</dbReference>
<dbReference type="InterPro" id="IPR041698">
    <property type="entry name" value="Methyltransf_25"/>
</dbReference>
<gene>
    <name evidence="2" type="ORF">D3P09_00685</name>
</gene>
<comment type="caution">
    <text evidence="2">The sequence shown here is derived from an EMBL/GenBank/DDBJ whole genome shotgun (WGS) entry which is preliminary data.</text>
</comment>
<dbReference type="CDD" id="cd02440">
    <property type="entry name" value="AdoMet_MTases"/>
    <property type="match status" value="1"/>
</dbReference>
<proteinExistence type="predicted"/>
<dbReference type="InterPro" id="IPR029063">
    <property type="entry name" value="SAM-dependent_MTases_sf"/>
</dbReference>
<keyword evidence="2" id="KW-0489">Methyltransferase</keyword>
<dbReference type="Proteomes" id="UP000267798">
    <property type="component" value="Unassembled WGS sequence"/>
</dbReference>
<dbReference type="OrthoDB" id="9805585at2"/>